<proteinExistence type="predicted"/>
<name>X0YBZ2_9ZZZZ</name>
<dbReference type="AlphaFoldDB" id="X0YBZ2"/>
<evidence type="ECO:0000313" key="1">
    <source>
        <dbReference type="EMBL" id="GAG46243.1"/>
    </source>
</evidence>
<gene>
    <name evidence="1" type="ORF">S01H1_84983</name>
</gene>
<dbReference type="EMBL" id="BARS01058187">
    <property type="protein sequence ID" value="GAG46243.1"/>
    <property type="molecule type" value="Genomic_DNA"/>
</dbReference>
<comment type="caution">
    <text evidence="1">The sequence shown here is derived from an EMBL/GenBank/DDBJ whole genome shotgun (WGS) entry which is preliminary data.</text>
</comment>
<accession>X0YBZ2</accession>
<feature type="non-terminal residue" evidence="1">
    <location>
        <position position="1"/>
    </location>
</feature>
<organism evidence="1">
    <name type="scientific">marine sediment metagenome</name>
    <dbReference type="NCBI Taxonomy" id="412755"/>
    <lineage>
        <taxon>unclassified sequences</taxon>
        <taxon>metagenomes</taxon>
        <taxon>ecological metagenomes</taxon>
    </lineage>
</organism>
<sequence>PEKGKMCRFPGPEILHESAGFFRVGVQIE</sequence>
<reference evidence="1" key="1">
    <citation type="journal article" date="2014" name="Front. Microbiol.">
        <title>High frequency of phylogenetically diverse reductive dehalogenase-homologous genes in deep subseafloor sedimentary metagenomes.</title>
        <authorList>
            <person name="Kawai M."/>
            <person name="Futagami T."/>
            <person name="Toyoda A."/>
            <person name="Takaki Y."/>
            <person name="Nishi S."/>
            <person name="Hori S."/>
            <person name="Arai W."/>
            <person name="Tsubouchi T."/>
            <person name="Morono Y."/>
            <person name="Uchiyama I."/>
            <person name="Ito T."/>
            <person name="Fujiyama A."/>
            <person name="Inagaki F."/>
            <person name="Takami H."/>
        </authorList>
    </citation>
    <scope>NUCLEOTIDE SEQUENCE</scope>
    <source>
        <strain evidence="1">Expedition CK06-06</strain>
    </source>
</reference>
<protein>
    <submittedName>
        <fullName evidence="1">Uncharacterized protein</fullName>
    </submittedName>
</protein>